<dbReference type="AlphaFoldDB" id="A0A7W7QBM0"/>
<evidence type="ECO:0008006" key="5">
    <source>
        <dbReference type="Google" id="ProtNLM"/>
    </source>
</evidence>
<name>A0A7W7QBM0_9PSEU</name>
<sequence length="343" mass="36692">MNSQQRRPLTQLHRFVNVSLTIGLTFAVLVGTHQAAPAATSKPASTPASVTKLAPNDNIQRSTSRSRDVTGDAWPDIVAREPGINSGTLWVYRHTGSFSGTSTFAGRVLVGTGWNGHNWIGVAEVTGDTQDPELTPEAPADLLARRASDGALLVYPHSGTFNGTSTWRSPVLIGQGWNGFSELILADVTADGFDDILAYDGSNLWAYPHSRTFNGVNTFLPRVHVRSGSIGWLLATEWHRDTPDLISNSFATGTMTVARHLRDFDGTNTWAGTSTDVAAGLFTGSFINLLSLSDLNGNGTDDVIVRSKSGTLIAYPFMGVNGLNSFGEPATLGTGWQIMDLVT</sequence>
<dbReference type="PANTHER" id="PTHR44103:SF1">
    <property type="entry name" value="PROPROTEIN CONVERTASE P"/>
    <property type="match status" value="1"/>
</dbReference>
<dbReference type="Gene3D" id="2.115.10.10">
    <property type="entry name" value="Tachylectin 2"/>
    <property type="match status" value="1"/>
</dbReference>
<reference evidence="3 4" key="1">
    <citation type="submission" date="2020-08" db="EMBL/GenBank/DDBJ databases">
        <title>Genomic Encyclopedia of Type Strains, Phase III (KMG-III): the genomes of soil and plant-associated and newly described type strains.</title>
        <authorList>
            <person name="Whitman W."/>
        </authorList>
    </citation>
    <scope>NUCLEOTIDE SEQUENCE [LARGE SCALE GENOMIC DNA]</scope>
    <source>
        <strain evidence="3 4">CECT 8960</strain>
    </source>
</reference>
<dbReference type="SUPFAM" id="SSF69318">
    <property type="entry name" value="Integrin alpha N-terminal domain"/>
    <property type="match status" value="1"/>
</dbReference>
<comment type="caution">
    <text evidence="3">The sequence shown here is derived from an EMBL/GenBank/DDBJ whole genome shotgun (WGS) entry which is preliminary data.</text>
</comment>
<feature type="chain" id="PRO_5038832026" description="VCBS repeat protein" evidence="2">
    <location>
        <begin position="36"/>
        <end position="343"/>
    </location>
</feature>
<evidence type="ECO:0000256" key="1">
    <source>
        <dbReference type="SAM" id="MobiDB-lite"/>
    </source>
</evidence>
<evidence type="ECO:0000313" key="3">
    <source>
        <dbReference type="EMBL" id="MBB4910567.1"/>
    </source>
</evidence>
<evidence type="ECO:0000256" key="2">
    <source>
        <dbReference type="SAM" id="SignalP"/>
    </source>
</evidence>
<gene>
    <name evidence="3" type="ORF">FHR82_006825</name>
</gene>
<dbReference type="EMBL" id="JACHJQ010000007">
    <property type="protein sequence ID" value="MBB4910567.1"/>
    <property type="molecule type" value="Genomic_DNA"/>
</dbReference>
<feature type="compositionally biased region" description="Low complexity" evidence="1">
    <location>
        <begin position="37"/>
        <end position="51"/>
    </location>
</feature>
<dbReference type="PANTHER" id="PTHR44103">
    <property type="entry name" value="PROPROTEIN CONVERTASE P"/>
    <property type="match status" value="1"/>
</dbReference>
<feature type="signal peptide" evidence="2">
    <location>
        <begin position="1"/>
        <end position="35"/>
    </location>
</feature>
<organism evidence="3 4">
    <name type="scientific">Actinophytocola algeriensis</name>
    <dbReference type="NCBI Taxonomy" id="1768010"/>
    <lineage>
        <taxon>Bacteria</taxon>
        <taxon>Bacillati</taxon>
        <taxon>Actinomycetota</taxon>
        <taxon>Actinomycetes</taxon>
        <taxon>Pseudonocardiales</taxon>
        <taxon>Pseudonocardiaceae</taxon>
    </lineage>
</organism>
<feature type="region of interest" description="Disordered" evidence="1">
    <location>
        <begin position="37"/>
        <end position="70"/>
    </location>
</feature>
<accession>A0A7W7QBM0</accession>
<dbReference type="Proteomes" id="UP000520767">
    <property type="component" value="Unassembled WGS sequence"/>
</dbReference>
<proteinExistence type="predicted"/>
<dbReference type="InterPro" id="IPR028994">
    <property type="entry name" value="Integrin_alpha_N"/>
</dbReference>
<keyword evidence="4" id="KW-1185">Reference proteome</keyword>
<keyword evidence="2" id="KW-0732">Signal</keyword>
<protein>
    <recommendedName>
        <fullName evidence="5">VCBS repeat protein</fullName>
    </recommendedName>
</protein>
<dbReference type="RefSeq" id="WP_184814596.1">
    <property type="nucleotide sequence ID" value="NZ_JACHJQ010000007.1"/>
</dbReference>
<evidence type="ECO:0000313" key="4">
    <source>
        <dbReference type="Proteomes" id="UP000520767"/>
    </source>
</evidence>